<name>A0ABD0PYJ3_CIRMR</name>
<organism evidence="4 5">
    <name type="scientific">Cirrhinus mrigala</name>
    <name type="common">Mrigala</name>
    <dbReference type="NCBI Taxonomy" id="683832"/>
    <lineage>
        <taxon>Eukaryota</taxon>
        <taxon>Metazoa</taxon>
        <taxon>Chordata</taxon>
        <taxon>Craniata</taxon>
        <taxon>Vertebrata</taxon>
        <taxon>Euteleostomi</taxon>
        <taxon>Actinopterygii</taxon>
        <taxon>Neopterygii</taxon>
        <taxon>Teleostei</taxon>
        <taxon>Ostariophysi</taxon>
        <taxon>Cypriniformes</taxon>
        <taxon>Cyprinidae</taxon>
        <taxon>Labeoninae</taxon>
        <taxon>Labeonini</taxon>
        <taxon>Cirrhinus</taxon>
    </lineage>
</organism>
<dbReference type="Proteomes" id="UP001529510">
    <property type="component" value="Unassembled WGS sequence"/>
</dbReference>
<dbReference type="AlphaFoldDB" id="A0ABD0PYJ3"/>
<keyword evidence="2" id="KW-1015">Disulfide bond</keyword>
<evidence type="ECO:0000256" key="1">
    <source>
        <dbReference type="ARBA" id="ARBA00022729"/>
    </source>
</evidence>
<feature type="domain" description="UMOD/GP2/OIT3-like D8C" evidence="3">
    <location>
        <begin position="22"/>
        <end position="109"/>
    </location>
</feature>
<evidence type="ECO:0000313" key="5">
    <source>
        <dbReference type="Proteomes" id="UP001529510"/>
    </source>
</evidence>
<protein>
    <recommendedName>
        <fullName evidence="3">UMOD/GP2/OIT3-like D8C domain-containing protein</fullName>
    </recommendedName>
</protein>
<accession>A0ABD0PYJ3</accession>
<dbReference type="PANTHER" id="PTHR36191:SF4">
    <property type="entry name" value="VWFD DOMAIN-CONTAINING PROTEIN"/>
    <property type="match status" value="1"/>
</dbReference>
<dbReference type="Pfam" id="PF23283">
    <property type="entry name" value="D8C_UMOD"/>
    <property type="match status" value="1"/>
</dbReference>
<evidence type="ECO:0000313" key="4">
    <source>
        <dbReference type="EMBL" id="KAL0179104.1"/>
    </source>
</evidence>
<comment type="caution">
    <text evidence="4">The sequence shown here is derived from an EMBL/GenBank/DDBJ whole genome shotgun (WGS) entry which is preliminary data.</text>
</comment>
<keyword evidence="5" id="KW-1185">Reference proteome</keyword>
<proteinExistence type="predicted"/>
<evidence type="ECO:0000259" key="3">
    <source>
        <dbReference type="Pfam" id="PF23283"/>
    </source>
</evidence>
<gene>
    <name evidence="4" type="ORF">M9458_024546</name>
</gene>
<dbReference type="EMBL" id="JAMKFB020000012">
    <property type="protein sequence ID" value="KAL0179104.1"/>
    <property type="molecule type" value="Genomic_DNA"/>
</dbReference>
<sequence length="109" mass="12654">GTDNRYTFSLKCDTDVYWVGWYRLFIHGQSVQMPDTCVDRLSCGTHAPLWLNGPHPRIEDGVVTRDVCGHWWNDCCAFRSNPIRVKACPGNYYVYEFVRPNFCYGTYCA</sequence>
<keyword evidence="1" id="KW-0732">Signal</keyword>
<dbReference type="PANTHER" id="PTHR36191">
    <property type="entry name" value="ENDO/EXONUCLEASE/PHOSPHATASE DOMAIN-CONTAINING PROTEIN-RELATED"/>
    <property type="match status" value="1"/>
</dbReference>
<reference evidence="4 5" key="1">
    <citation type="submission" date="2024-05" db="EMBL/GenBank/DDBJ databases">
        <title>Genome sequencing and assembly of Indian major carp, Cirrhinus mrigala (Hamilton, 1822).</title>
        <authorList>
            <person name="Mohindra V."/>
            <person name="Chowdhury L.M."/>
            <person name="Lal K."/>
            <person name="Jena J.K."/>
        </authorList>
    </citation>
    <scope>NUCLEOTIDE SEQUENCE [LARGE SCALE GENOMIC DNA]</scope>
    <source>
        <strain evidence="4">CM1030</strain>
        <tissue evidence="4">Blood</tissue>
    </source>
</reference>
<dbReference type="InterPro" id="IPR057774">
    <property type="entry name" value="D8C_UMOD/GP2/OIT3-like"/>
</dbReference>
<feature type="non-terminal residue" evidence="4">
    <location>
        <position position="1"/>
    </location>
</feature>
<evidence type="ECO:0000256" key="2">
    <source>
        <dbReference type="ARBA" id="ARBA00023157"/>
    </source>
</evidence>
<feature type="non-terminal residue" evidence="4">
    <location>
        <position position="109"/>
    </location>
</feature>